<keyword evidence="5" id="KW-1185">Reference proteome</keyword>
<dbReference type="RefSeq" id="WP_005860126.1">
    <property type="nucleotide sequence ID" value="NZ_AAYA01000008.1"/>
</dbReference>
<evidence type="ECO:0000256" key="1">
    <source>
        <dbReference type="ARBA" id="ARBA00004613"/>
    </source>
</evidence>
<dbReference type="InterPro" id="IPR050557">
    <property type="entry name" value="RTX_toxin/Mannuronan_C5-epim"/>
</dbReference>
<dbReference type="InterPro" id="IPR011049">
    <property type="entry name" value="Serralysin-like_metalloprot_C"/>
</dbReference>
<dbReference type="PROSITE" id="PS00330">
    <property type="entry name" value="HEMOLYSIN_CALCIUM"/>
    <property type="match status" value="2"/>
</dbReference>
<organism evidence="4 5">
    <name type="scientific">Sagittula stellata (strain ATCC 700073 / DSM 11524 / E-37)</name>
    <dbReference type="NCBI Taxonomy" id="388399"/>
    <lineage>
        <taxon>Bacteria</taxon>
        <taxon>Pseudomonadati</taxon>
        <taxon>Pseudomonadota</taxon>
        <taxon>Alphaproteobacteria</taxon>
        <taxon>Rhodobacterales</taxon>
        <taxon>Roseobacteraceae</taxon>
        <taxon>Sagittula</taxon>
    </lineage>
</organism>
<gene>
    <name evidence="4" type="ORF">SSE37_13963</name>
</gene>
<proteinExistence type="predicted"/>
<dbReference type="EMBL" id="AAYA01000008">
    <property type="protein sequence ID" value="EBA07697.1"/>
    <property type="molecule type" value="Genomic_DNA"/>
</dbReference>
<keyword evidence="2" id="KW-0964">Secreted</keyword>
<dbReference type="OrthoDB" id="9342475at2"/>
<dbReference type="GO" id="GO:0005509">
    <property type="term" value="F:calcium ion binding"/>
    <property type="evidence" value="ECO:0007669"/>
    <property type="project" value="InterPro"/>
</dbReference>
<dbReference type="SUPFAM" id="SSF51120">
    <property type="entry name" value="beta-Roll"/>
    <property type="match status" value="2"/>
</dbReference>
<dbReference type="eggNOG" id="COG2931">
    <property type="taxonomic scope" value="Bacteria"/>
</dbReference>
<evidence type="ECO:0000313" key="4">
    <source>
        <dbReference type="EMBL" id="EBA07697.1"/>
    </source>
</evidence>
<dbReference type="GO" id="GO:0005576">
    <property type="term" value="C:extracellular region"/>
    <property type="evidence" value="ECO:0007669"/>
    <property type="project" value="UniProtKB-SubCell"/>
</dbReference>
<name>A3K596_SAGS3</name>
<evidence type="ECO:0000256" key="2">
    <source>
        <dbReference type="ARBA" id="ARBA00022525"/>
    </source>
</evidence>
<dbReference type="PANTHER" id="PTHR38340">
    <property type="entry name" value="S-LAYER PROTEIN"/>
    <property type="match status" value="1"/>
</dbReference>
<sequence>MAFVFQNADQIYTGSHYSVANGDTVFVTDGTIIANDETYTVQMSGGSQRSLLANYGVIVGHANAVIYMGSASTVVENHGLIRNNDDSLNMRSALLLASAGTHRIVNNGEITSAGRVIDVIGAAAALSYTVVNHGLMQALYGHDLLRDGNYAQHVTVENTGTMRGGELGMSGTGRAYLDNAGRMEVTQIDGAAALGLTLFNTGVIEGWETSKAGLADAGEAWILGSETADILRNDGTVRGDLDAGSGADAVYNAGQWLGNIDLGYGDDTIYGTGGSFEGWIDGGPDNDLFVIEDGSVAVLGGTGSDTVIARSDVLDVTGVEMIVLLGAGNHEVRGSVEAEQIVGNSGHNMLAGLAGDDTISGGAGDDILLGDDGDDLMTGNSGDDELDGGAGVDTLSGWSGSDTLIGGAGNDELSGEDGDDVLDGGDGNDTMNGGYGRDAMSGGAGNDYMIGRQGDDFLDGGDGADRVLGGDGNDTLMGSGGNDTIAGDGGDDVIQGGLGYDILIGKSGADTFVFDSVLEVDDGFSDRIKDFERGIDTVDLSGINEEGSFAFRGTAGFTASGAMEVRFFMNAFGAAILYLDENGDGVSDGELILLNVPGGLTADDFLL</sequence>
<dbReference type="PRINTS" id="PR00313">
    <property type="entry name" value="CABNDNGRPT"/>
</dbReference>
<dbReference type="PANTHER" id="PTHR38340:SF1">
    <property type="entry name" value="S-LAYER PROTEIN"/>
    <property type="match status" value="1"/>
</dbReference>
<reference evidence="4 5" key="1">
    <citation type="submission" date="2006-06" db="EMBL/GenBank/DDBJ databases">
        <authorList>
            <person name="Moran M.A."/>
            <person name="Ferriera S."/>
            <person name="Johnson J."/>
            <person name="Kravitz S."/>
            <person name="Beeson K."/>
            <person name="Sutton G."/>
            <person name="Rogers Y.-H."/>
            <person name="Friedman R."/>
            <person name="Frazier M."/>
            <person name="Venter J.C."/>
        </authorList>
    </citation>
    <scope>NUCLEOTIDE SEQUENCE [LARGE SCALE GENOMIC DNA]</scope>
    <source>
        <strain evidence="4 5">E-37</strain>
    </source>
</reference>
<dbReference type="InterPro" id="IPR001343">
    <property type="entry name" value="Hemolysn_Ca-bd"/>
</dbReference>
<feature type="region of interest" description="Disordered" evidence="3">
    <location>
        <begin position="462"/>
        <end position="484"/>
    </location>
</feature>
<dbReference type="InterPro" id="IPR018511">
    <property type="entry name" value="Hemolysin-typ_Ca-bd_CS"/>
</dbReference>
<evidence type="ECO:0000256" key="3">
    <source>
        <dbReference type="SAM" id="MobiDB-lite"/>
    </source>
</evidence>
<accession>A3K596</accession>
<dbReference type="Pfam" id="PF00353">
    <property type="entry name" value="HemolysinCabind"/>
    <property type="match status" value="4"/>
</dbReference>
<comment type="subcellular location">
    <subcellularLocation>
        <location evidence="1">Secreted</location>
    </subcellularLocation>
</comment>
<dbReference type="Proteomes" id="UP000005713">
    <property type="component" value="Unassembled WGS sequence"/>
</dbReference>
<evidence type="ECO:0000313" key="5">
    <source>
        <dbReference type="Proteomes" id="UP000005713"/>
    </source>
</evidence>
<dbReference type="Gene3D" id="2.150.10.10">
    <property type="entry name" value="Serralysin-like metalloprotease, C-terminal"/>
    <property type="match status" value="3"/>
</dbReference>
<protein>
    <submittedName>
        <fullName evidence="4">5'-nucleotidase</fullName>
    </submittedName>
</protein>
<dbReference type="AlphaFoldDB" id="A3K596"/>
<comment type="caution">
    <text evidence="4">The sequence shown here is derived from an EMBL/GenBank/DDBJ whole genome shotgun (WGS) entry which is preliminary data.</text>
</comment>